<dbReference type="RefSeq" id="WP_014809225.1">
    <property type="nucleotide sequence ID" value="NC_018025.1"/>
</dbReference>
<protein>
    <recommendedName>
        <fullName evidence="3">Cysteine-rich secretory protein family</fullName>
    </recommendedName>
</protein>
<proteinExistence type="predicted"/>
<gene>
    <name evidence="1" type="ordered locus">Desti_1362</name>
</gene>
<evidence type="ECO:0008006" key="3">
    <source>
        <dbReference type="Google" id="ProtNLM"/>
    </source>
</evidence>
<dbReference type="AlphaFoldDB" id="I4C3D3"/>
<evidence type="ECO:0000313" key="1">
    <source>
        <dbReference type="EMBL" id="AFM24074.1"/>
    </source>
</evidence>
<dbReference type="Proteomes" id="UP000006055">
    <property type="component" value="Chromosome"/>
</dbReference>
<reference evidence="2" key="1">
    <citation type="submission" date="2012-06" db="EMBL/GenBank/DDBJ databases">
        <title>Complete sequence of chromosome of Desulfomonile tiedjei DSM 6799.</title>
        <authorList>
            <person name="Lucas S."/>
            <person name="Copeland A."/>
            <person name="Lapidus A."/>
            <person name="Glavina del Rio T."/>
            <person name="Dalin E."/>
            <person name="Tice H."/>
            <person name="Bruce D."/>
            <person name="Goodwin L."/>
            <person name="Pitluck S."/>
            <person name="Peters L."/>
            <person name="Ovchinnikova G."/>
            <person name="Zeytun A."/>
            <person name="Lu M."/>
            <person name="Kyrpides N."/>
            <person name="Mavromatis K."/>
            <person name="Ivanova N."/>
            <person name="Brettin T."/>
            <person name="Detter J.C."/>
            <person name="Han C."/>
            <person name="Larimer F."/>
            <person name="Land M."/>
            <person name="Hauser L."/>
            <person name="Markowitz V."/>
            <person name="Cheng J.-F."/>
            <person name="Hugenholtz P."/>
            <person name="Woyke T."/>
            <person name="Wu D."/>
            <person name="Spring S."/>
            <person name="Schroeder M."/>
            <person name="Brambilla E."/>
            <person name="Klenk H.-P."/>
            <person name="Eisen J.A."/>
        </authorList>
    </citation>
    <scope>NUCLEOTIDE SEQUENCE [LARGE SCALE GENOMIC DNA]</scope>
    <source>
        <strain evidence="2">ATCC 49306 / DSM 6799 / DCB-1</strain>
    </source>
</reference>
<name>I4C3D3_DESTA</name>
<dbReference type="InterPro" id="IPR035940">
    <property type="entry name" value="CAP_sf"/>
</dbReference>
<dbReference type="SUPFAM" id="SSF55797">
    <property type="entry name" value="PR-1-like"/>
    <property type="match status" value="1"/>
</dbReference>
<dbReference type="HOGENOM" id="CLU_833491_0_0_7"/>
<dbReference type="EMBL" id="CP003360">
    <property type="protein sequence ID" value="AFM24074.1"/>
    <property type="molecule type" value="Genomic_DNA"/>
</dbReference>
<dbReference type="Gene3D" id="3.40.33.10">
    <property type="entry name" value="CAP"/>
    <property type="match status" value="1"/>
</dbReference>
<accession>I4C3D3</accession>
<dbReference type="eggNOG" id="COG1520">
    <property type="taxonomic scope" value="Bacteria"/>
</dbReference>
<organism evidence="1 2">
    <name type="scientific">Desulfomonile tiedjei (strain ATCC 49306 / DSM 6799 / DCB-1)</name>
    <dbReference type="NCBI Taxonomy" id="706587"/>
    <lineage>
        <taxon>Bacteria</taxon>
        <taxon>Pseudomonadati</taxon>
        <taxon>Thermodesulfobacteriota</taxon>
        <taxon>Desulfomonilia</taxon>
        <taxon>Desulfomonilales</taxon>
        <taxon>Desulfomonilaceae</taxon>
        <taxon>Desulfomonile</taxon>
    </lineage>
</organism>
<dbReference type="KEGG" id="dti:Desti_1362"/>
<evidence type="ECO:0000313" key="2">
    <source>
        <dbReference type="Proteomes" id="UP000006055"/>
    </source>
</evidence>
<dbReference type="OrthoDB" id="9783374at2"/>
<sequence length="333" mass="38779">MKSLDASRLQALRSREIILETLEDRVVLDASIPVEASQVASAQEQAHDDVSSNAVEPLEAINWFDGQWHYYGDGWWYQRWPNNWDSWYHGPHQWYAQELSTGAWFWYDDVENRTWEPCWQWYYDTQWIYNDSIGTWYYTDSNHSFWHDIASDTWLKQSGSSWIAWNRGDTGTQADQIIEYWILHYVNDIRVANGLPAFVSNANIDWVGEINTDNICNTHVFAHESTAFPAGWQTLTERYAQVGWTGWGSGGDVGDNLYAVYYNTIGDYNWNSYSDLQLKDIAYDVVYSWVYDDAGSNWGHRAIILNENNWDVFYAGVAAQNGVVTMTFSQYNL</sequence>
<keyword evidence="2" id="KW-1185">Reference proteome</keyword>